<keyword evidence="1" id="KW-0472">Membrane</keyword>
<dbReference type="EMBL" id="CP101914">
    <property type="protein sequence ID" value="UUI02978.1"/>
    <property type="molecule type" value="Genomic_DNA"/>
</dbReference>
<dbReference type="Proteomes" id="UP001059773">
    <property type="component" value="Chromosome"/>
</dbReference>
<evidence type="ECO:0000313" key="3">
    <source>
        <dbReference type="Proteomes" id="UP001059773"/>
    </source>
</evidence>
<gene>
    <name evidence="2" type="ORF">NP439_23605</name>
</gene>
<feature type="transmembrane region" description="Helical" evidence="1">
    <location>
        <begin position="45"/>
        <end position="67"/>
    </location>
</feature>
<protein>
    <submittedName>
        <fullName evidence="2">Uncharacterized protein</fullName>
    </submittedName>
</protein>
<accession>A0ABY5JUZ3</accession>
<reference evidence="2" key="1">
    <citation type="submission" date="2022-07" db="EMBL/GenBank/DDBJ databases">
        <title>FELIX.</title>
        <authorList>
            <person name="Wan K.H."/>
            <person name="Park S."/>
            <person name="Lawrence Q."/>
            <person name="Eichenberger J.P."/>
            <person name="Booth B.W."/>
            <person name="Piaggio A.J."/>
            <person name="Chandler J.C."/>
            <person name="Franklin A.B."/>
            <person name="Celniker S.E."/>
        </authorList>
    </citation>
    <scope>NUCLEOTIDE SEQUENCE</scope>
    <source>
        <strain evidence="2">QA-1986 374</strain>
    </source>
</reference>
<proteinExistence type="predicted"/>
<name>A0ABY5JUZ3_9BACI</name>
<organism evidence="2 3">
    <name type="scientific">Oceanobacillus jeddahense</name>
    <dbReference type="NCBI Taxonomy" id="1462527"/>
    <lineage>
        <taxon>Bacteria</taxon>
        <taxon>Bacillati</taxon>
        <taxon>Bacillota</taxon>
        <taxon>Bacilli</taxon>
        <taxon>Bacillales</taxon>
        <taxon>Bacillaceae</taxon>
        <taxon>Oceanobacillus</taxon>
    </lineage>
</organism>
<dbReference type="RefSeq" id="WP_256708164.1">
    <property type="nucleotide sequence ID" value="NZ_CP101914.1"/>
</dbReference>
<sequence length="72" mass="7917">MQRIIKKLFILSIIGFAIVGFLLVLGQVAGLVIMNGTMIIKSSEYLSTIAYLLSAVAAILGFILHYMKVKEE</sequence>
<keyword evidence="1" id="KW-0812">Transmembrane</keyword>
<evidence type="ECO:0000313" key="2">
    <source>
        <dbReference type="EMBL" id="UUI02978.1"/>
    </source>
</evidence>
<keyword evidence="1" id="KW-1133">Transmembrane helix</keyword>
<keyword evidence="3" id="KW-1185">Reference proteome</keyword>
<evidence type="ECO:0000256" key="1">
    <source>
        <dbReference type="SAM" id="Phobius"/>
    </source>
</evidence>
<feature type="transmembrane region" description="Helical" evidence="1">
    <location>
        <begin position="9"/>
        <end position="33"/>
    </location>
</feature>